<evidence type="ECO:0000256" key="4">
    <source>
        <dbReference type="SAM" id="MobiDB-lite"/>
    </source>
</evidence>
<feature type="compositionally biased region" description="Polar residues" evidence="4">
    <location>
        <begin position="198"/>
        <end position="215"/>
    </location>
</feature>
<feature type="compositionally biased region" description="Pro residues" evidence="4">
    <location>
        <begin position="400"/>
        <end position="419"/>
    </location>
</feature>
<dbReference type="InterPro" id="IPR043443">
    <property type="entry name" value="FYB1/2-like"/>
</dbReference>
<dbReference type="EMBL" id="VWZW01006950">
    <property type="protein sequence ID" value="NXH90858.1"/>
    <property type="molecule type" value="Genomic_DNA"/>
</dbReference>
<feature type="compositionally biased region" description="Polar residues" evidence="4">
    <location>
        <begin position="596"/>
        <end position="605"/>
    </location>
</feature>
<keyword evidence="7" id="KW-1185">Reference proteome</keyword>
<dbReference type="GO" id="GO:0007229">
    <property type="term" value="P:integrin-mediated signaling pathway"/>
    <property type="evidence" value="ECO:0007669"/>
    <property type="project" value="InterPro"/>
</dbReference>
<feature type="compositionally biased region" description="Basic and acidic residues" evidence="4">
    <location>
        <begin position="272"/>
        <end position="281"/>
    </location>
</feature>
<feature type="compositionally biased region" description="Acidic residues" evidence="4">
    <location>
        <begin position="585"/>
        <end position="595"/>
    </location>
</feature>
<organism evidence="6 7">
    <name type="scientific">Edolisoma coerulescens</name>
    <dbReference type="NCBI Taxonomy" id="2585810"/>
    <lineage>
        <taxon>Eukaryota</taxon>
        <taxon>Metazoa</taxon>
        <taxon>Chordata</taxon>
        <taxon>Craniata</taxon>
        <taxon>Vertebrata</taxon>
        <taxon>Euteleostomi</taxon>
        <taxon>Archelosauria</taxon>
        <taxon>Archosauria</taxon>
        <taxon>Dinosauria</taxon>
        <taxon>Saurischia</taxon>
        <taxon>Theropoda</taxon>
        <taxon>Coelurosauria</taxon>
        <taxon>Aves</taxon>
        <taxon>Neognathae</taxon>
        <taxon>Neoaves</taxon>
        <taxon>Telluraves</taxon>
        <taxon>Australaves</taxon>
        <taxon>Passeriformes</taxon>
        <taxon>Corvoidea</taxon>
        <taxon>Campephagidae</taxon>
        <taxon>Edolisoma</taxon>
    </lineage>
</organism>
<evidence type="ECO:0000256" key="1">
    <source>
        <dbReference type="ARBA" id="ARBA00022443"/>
    </source>
</evidence>
<feature type="domain" description="SH3" evidence="5">
    <location>
        <begin position="506"/>
        <end position="566"/>
    </location>
</feature>
<gene>
    <name evidence="6" type="primary">Fyb1</name>
    <name evidence="6" type="ORF">EDOCOE_R11332</name>
</gene>
<evidence type="ECO:0000259" key="5">
    <source>
        <dbReference type="PROSITE" id="PS50002"/>
    </source>
</evidence>
<protein>
    <submittedName>
        <fullName evidence="6">FYB1 protein</fullName>
    </submittedName>
</protein>
<dbReference type="Proteomes" id="UP000526889">
    <property type="component" value="Unassembled WGS sequence"/>
</dbReference>
<dbReference type="GO" id="GO:0005886">
    <property type="term" value="C:plasma membrane"/>
    <property type="evidence" value="ECO:0007669"/>
    <property type="project" value="InterPro"/>
</dbReference>
<sequence length="802" mass="89544">MEKFEGHNRDTQDASNSRPVKIPRRDVPTGIQTRKAALEKFASKGYAACFPGPSTLHKPVQPKPALGVKPSSDDKMGKDPNPPHLNPVAQRFGVQLQPTNRGNDEKTGCTKFSVETSDPSKEDPKPLIPKPAWNKSLAPPDKEKNPLGPKPNLNFAPQESEAKPEFSKVAAVKEKLRSATQENEPKPPVSKPPLAQKPSLNNEVSQNEDTSNKSGFLQRLSGPRTNINALQEAKEMGENSNSAAEAAGSHLPKIALKPTGHRSILSKRNPKTVKENTEEKGMSAAKNIFLNKIIQEESGSSHKFHKMNTSLAAGRPSGEPQEKEDEERSSRMPKQKTLPSVFKLGQAPLKPSRPPIVHLGKFQKSREIKSPKNEGLKQKTPFSAALAPPIPPSHSTMQLPLPPPASHPPLQVPAAPSLPPRNIKPSSEAISPENEENYDDVEFVSLGRFISHILPWQCTFRPTKGKEKKRDKEDKRRMDQEKKEQKEKEKKEHELRKKFKLTGPIEVLHQARACADHKGGKNELTVKHGDKIEIIRLTDNPEGKWLGRIKGCYGYIKTTMVEIDYDSLKRKQKPSTRAAVKNTENDQETYDDVGEQDTTSRQSGDQSGGGNMFPPPPSDQDIYDGIDDEDATARSVSQDEDRNGIWSWGILKRLKVKDDKKKSVREKAAKVNEAEENENLHLKAHAFSPNYQKACQCLRCVANFVLSVTSWFSSSKSGSFGKPKSDEKDVQKLKNMEKEEKEFRKKFKFDGEIKVLYSTTTVLDLSQKRWGYKDLQIKPGESLDVIESTDDTKVLCRNEEGK</sequence>
<evidence type="ECO:0000313" key="7">
    <source>
        <dbReference type="Proteomes" id="UP000526889"/>
    </source>
</evidence>
<evidence type="ECO:0000313" key="6">
    <source>
        <dbReference type="EMBL" id="NXH90858.1"/>
    </source>
</evidence>
<feature type="compositionally biased region" description="Basic and acidic residues" evidence="4">
    <location>
        <begin position="364"/>
        <end position="377"/>
    </location>
</feature>
<dbReference type="SUPFAM" id="SSF50044">
    <property type="entry name" value="SH3-domain"/>
    <property type="match status" value="2"/>
</dbReference>
<proteinExistence type="predicted"/>
<dbReference type="PANTHER" id="PTHR16830:SF13">
    <property type="entry name" value="FYN-BINDING PROTEIN 1"/>
    <property type="match status" value="1"/>
</dbReference>
<dbReference type="Gene3D" id="2.30.30.40">
    <property type="entry name" value="SH3 Domains"/>
    <property type="match status" value="2"/>
</dbReference>
<dbReference type="PROSITE" id="PS50002">
    <property type="entry name" value="SH3"/>
    <property type="match status" value="1"/>
</dbReference>
<feature type="non-terminal residue" evidence="6">
    <location>
        <position position="802"/>
    </location>
</feature>
<accession>A0A7K9NVF6</accession>
<feature type="region of interest" description="Disordered" evidence="4">
    <location>
        <begin position="50"/>
        <end position="281"/>
    </location>
</feature>
<feature type="region of interest" description="Disordered" evidence="4">
    <location>
        <begin position="463"/>
        <end position="494"/>
    </location>
</feature>
<feature type="compositionally biased region" description="Basic and acidic residues" evidence="4">
    <location>
        <begin position="464"/>
        <end position="494"/>
    </location>
</feature>
<dbReference type="InterPro" id="IPR001452">
    <property type="entry name" value="SH3_domain"/>
</dbReference>
<evidence type="ECO:0000256" key="2">
    <source>
        <dbReference type="ARBA" id="ARBA00022553"/>
    </source>
</evidence>
<feature type="region of interest" description="Disordered" evidence="4">
    <location>
        <begin position="298"/>
        <end position="435"/>
    </location>
</feature>
<dbReference type="Pfam" id="PF14603">
    <property type="entry name" value="hSH3"/>
    <property type="match status" value="2"/>
</dbReference>
<dbReference type="InterPro" id="IPR029294">
    <property type="entry name" value="hSH3"/>
</dbReference>
<feature type="compositionally biased region" description="Low complexity" evidence="4">
    <location>
        <begin position="238"/>
        <end position="249"/>
    </location>
</feature>
<feature type="region of interest" description="Disordered" evidence="4">
    <location>
        <begin position="568"/>
        <end position="625"/>
    </location>
</feature>
<dbReference type="GO" id="GO:0050852">
    <property type="term" value="P:T cell receptor signaling pathway"/>
    <property type="evidence" value="ECO:0007669"/>
    <property type="project" value="TreeGrafter"/>
</dbReference>
<dbReference type="GO" id="GO:0072659">
    <property type="term" value="P:protein localization to plasma membrane"/>
    <property type="evidence" value="ECO:0007669"/>
    <property type="project" value="TreeGrafter"/>
</dbReference>
<feature type="compositionally biased region" description="Basic and acidic residues" evidence="4">
    <location>
        <begin position="1"/>
        <end position="12"/>
    </location>
</feature>
<dbReference type="InterPro" id="IPR036028">
    <property type="entry name" value="SH3-like_dom_sf"/>
</dbReference>
<reference evidence="6 7" key="1">
    <citation type="submission" date="2019-09" db="EMBL/GenBank/DDBJ databases">
        <title>Bird 10,000 Genomes (B10K) Project - Family phase.</title>
        <authorList>
            <person name="Zhang G."/>
        </authorList>
    </citation>
    <scope>NUCLEOTIDE SEQUENCE [LARGE SCALE GENOMIC DNA]</scope>
    <source>
        <strain evidence="6">B10K-DU-001-25</strain>
        <tissue evidence="6">Muscle</tissue>
    </source>
</reference>
<dbReference type="FunFam" id="2.30.30.40:FF:000133">
    <property type="entry name" value="FYN-binding protein-like isoform X2"/>
    <property type="match status" value="1"/>
</dbReference>
<keyword evidence="2" id="KW-0597">Phosphoprotein</keyword>
<dbReference type="AlphaFoldDB" id="A0A7K9NVF6"/>
<dbReference type="PANTHER" id="PTHR16830">
    <property type="entry name" value="SH2 CONTAINING ADAPTOR PRAM-1 RELATED"/>
    <property type="match status" value="1"/>
</dbReference>
<comment type="caution">
    <text evidence="6">The sequence shown here is derived from an EMBL/GenBank/DDBJ whole genome shotgun (WGS) entry which is preliminary data.</text>
</comment>
<keyword evidence="1 3" id="KW-0728">SH3 domain</keyword>
<dbReference type="SMART" id="SM00326">
    <property type="entry name" value="SH3"/>
    <property type="match status" value="1"/>
</dbReference>
<evidence type="ECO:0000256" key="3">
    <source>
        <dbReference type="PROSITE-ProRule" id="PRU00192"/>
    </source>
</evidence>
<feature type="region of interest" description="Disordered" evidence="4">
    <location>
        <begin position="1"/>
        <end position="31"/>
    </location>
</feature>
<name>A0A7K9NVF6_9CORV</name>
<feature type="compositionally biased region" description="Basic and acidic residues" evidence="4">
    <location>
        <begin position="160"/>
        <end position="177"/>
    </location>
</feature>
<feature type="non-terminal residue" evidence="6">
    <location>
        <position position="1"/>
    </location>
</feature>